<evidence type="ECO:0000256" key="2">
    <source>
        <dbReference type="ARBA" id="ARBA00002971"/>
    </source>
</evidence>
<comment type="catalytic activity">
    <reaction evidence="1">
        <text>(2S)-2-[5-amino-1-(5-phospho-beta-D-ribosyl)imidazole-4-carboxamido]succinate = 5-amino-1-(5-phospho-beta-D-ribosyl)imidazole-4-carboxamide + fumarate</text>
        <dbReference type="Rhea" id="RHEA:23920"/>
        <dbReference type="ChEBI" id="CHEBI:29806"/>
        <dbReference type="ChEBI" id="CHEBI:58443"/>
        <dbReference type="ChEBI" id="CHEBI:58475"/>
        <dbReference type="EC" id="4.3.2.2"/>
    </reaction>
</comment>
<comment type="subunit">
    <text evidence="6">Homotetramer. Residues from neighboring subunits contribute catalytic and substrate-binding residues to each active site.</text>
</comment>
<dbReference type="GO" id="GO:0005829">
    <property type="term" value="C:cytosol"/>
    <property type="evidence" value="ECO:0007669"/>
    <property type="project" value="TreeGrafter"/>
</dbReference>
<reference evidence="13 14" key="1">
    <citation type="submission" date="2024-05" db="EMBL/GenBank/DDBJ databases">
        <authorList>
            <person name="Wallberg A."/>
        </authorList>
    </citation>
    <scope>NUCLEOTIDE SEQUENCE [LARGE SCALE GENOMIC DNA]</scope>
</reference>
<evidence type="ECO:0000256" key="7">
    <source>
        <dbReference type="ARBA" id="ARBA00012339"/>
    </source>
</evidence>
<name>A0AAV2QNW2_MEGNR</name>
<organism evidence="13 14">
    <name type="scientific">Meganyctiphanes norvegica</name>
    <name type="common">Northern krill</name>
    <name type="synonym">Thysanopoda norvegica</name>
    <dbReference type="NCBI Taxonomy" id="48144"/>
    <lineage>
        <taxon>Eukaryota</taxon>
        <taxon>Metazoa</taxon>
        <taxon>Ecdysozoa</taxon>
        <taxon>Arthropoda</taxon>
        <taxon>Crustacea</taxon>
        <taxon>Multicrustacea</taxon>
        <taxon>Malacostraca</taxon>
        <taxon>Eumalacostraca</taxon>
        <taxon>Eucarida</taxon>
        <taxon>Euphausiacea</taxon>
        <taxon>Euphausiidae</taxon>
        <taxon>Meganyctiphanes</taxon>
    </lineage>
</organism>
<gene>
    <name evidence="13" type="ORF">MNOR_LOCUS15336</name>
</gene>
<dbReference type="InterPro" id="IPR008948">
    <property type="entry name" value="L-Aspartase-like"/>
</dbReference>
<dbReference type="PANTHER" id="PTHR43172">
    <property type="entry name" value="ADENYLOSUCCINATE LYASE"/>
    <property type="match status" value="1"/>
</dbReference>
<evidence type="ECO:0000313" key="13">
    <source>
        <dbReference type="EMBL" id="CAL4095149.1"/>
    </source>
</evidence>
<evidence type="ECO:0000256" key="6">
    <source>
        <dbReference type="ARBA" id="ARBA00011668"/>
    </source>
</evidence>
<dbReference type="GO" id="GO:0044208">
    <property type="term" value="P:'de novo' AMP biosynthetic process"/>
    <property type="evidence" value="ECO:0007669"/>
    <property type="project" value="TreeGrafter"/>
</dbReference>
<dbReference type="Gene3D" id="1.10.275.60">
    <property type="match status" value="1"/>
</dbReference>
<sequence length="135" mass="15562">MSSQIHDHYRNPLSTRYASKEMDFNFSDTKKFSTWRKLWTYLAKSQKELGLPITDEQIVEMESNIENIDFDRAAKEEREVRHDVMAHVKTFAVACPKAAPIIHLGATSCYVGDNTEMVLRINLTNLMSKISEVVH</sequence>
<evidence type="ECO:0000256" key="3">
    <source>
        <dbReference type="ARBA" id="ARBA00004706"/>
    </source>
</evidence>
<comment type="catalytic activity">
    <reaction evidence="12">
        <text>N(6)-(1,2-dicarboxyethyl)-AMP = fumarate + AMP</text>
        <dbReference type="Rhea" id="RHEA:16853"/>
        <dbReference type="ChEBI" id="CHEBI:29806"/>
        <dbReference type="ChEBI" id="CHEBI:57567"/>
        <dbReference type="ChEBI" id="CHEBI:456215"/>
        <dbReference type="EC" id="4.3.2.2"/>
    </reaction>
</comment>
<dbReference type="AlphaFoldDB" id="A0AAV2QNW2"/>
<dbReference type="SUPFAM" id="SSF48557">
    <property type="entry name" value="L-aspartase-like"/>
    <property type="match status" value="1"/>
</dbReference>
<proteinExistence type="inferred from homology"/>
<evidence type="ECO:0000256" key="8">
    <source>
        <dbReference type="ARBA" id="ARBA00017058"/>
    </source>
</evidence>
<dbReference type="GO" id="GO:0070626">
    <property type="term" value="F:(S)-2-(5-amino-1-(5-phospho-D-ribosyl)imidazole-4-carboxamido) succinate lyase (fumarate-forming) activity"/>
    <property type="evidence" value="ECO:0007669"/>
    <property type="project" value="TreeGrafter"/>
</dbReference>
<evidence type="ECO:0000256" key="12">
    <source>
        <dbReference type="ARBA" id="ARBA00047513"/>
    </source>
</evidence>
<protein>
    <recommendedName>
        <fullName evidence="8">Adenylosuccinate lyase</fullName>
        <ecNumber evidence="7">4.3.2.2</ecNumber>
    </recommendedName>
    <alternativeName>
        <fullName evidence="11">Adenylosuccinase</fullName>
    </alternativeName>
</protein>
<evidence type="ECO:0000256" key="1">
    <source>
        <dbReference type="ARBA" id="ARBA00000598"/>
    </source>
</evidence>
<dbReference type="FunFam" id="1.10.275.60:FF:000001">
    <property type="entry name" value="Adenylosuccinate lyase"/>
    <property type="match status" value="1"/>
</dbReference>
<evidence type="ECO:0000256" key="5">
    <source>
        <dbReference type="ARBA" id="ARBA00008273"/>
    </source>
</evidence>
<dbReference type="EC" id="4.3.2.2" evidence="7"/>
<evidence type="ECO:0000256" key="9">
    <source>
        <dbReference type="ARBA" id="ARBA00022755"/>
    </source>
</evidence>
<comment type="pathway">
    <text evidence="3">Purine metabolism; IMP biosynthesis via de novo pathway; 5-amino-1-(5-phospho-D-ribosyl)imidazole-4-carboxamide from 5-amino-1-(5-phospho-D-ribosyl)imidazole-4-carboxylate: step 2/2.</text>
</comment>
<comment type="pathway">
    <text evidence="4">Purine metabolism; AMP biosynthesis via de novo pathway; AMP from IMP: step 2/2.</text>
</comment>
<comment type="function">
    <text evidence="2">Catalyzes two non-sequential steps in de novo AMP synthesis: converts (S)-2-(5-amino-1-(5-phospho-D-ribosyl)imidazole-4-carboxamido)succinate (SAICAR) to fumarate plus 5-amino-1-(5-phospho-D-ribosyl)imidazole-4-carboxamide, and thereby also contributes to de novo IMP synthesis, and converts succinyladenosine monophosphate (SAMP) to AMP and fumarate.</text>
</comment>
<dbReference type="GO" id="GO:0004018">
    <property type="term" value="F:N6-(1,2-dicarboxyethyl)AMP AMP-lyase (fumarate-forming) activity"/>
    <property type="evidence" value="ECO:0007669"/>
    <property type="project" value="TreeGrafter"/>
</dbReference>
<dbReference type="PANTHER" id="PTHR43172:SF1">
    <property type="entry name" value="ADENYLOSUCCINATE LYASE"/>
    <property type="match status" value="1"/>
</dbReference>
<evidence type="ECO:0000313" key="14">
    <source>
        <dbReference type="Proteomes" id="UP001497623"/>
    </source>
</evidence>
<comment type="caution">
    <text evidence="13">The sequence shown here is derived from an EMBL/GenBank/DDBJ whole genome shotgun (WGS) entry which is preliminary data.</text>
</comment>
<keyword evidence="10" id="KW-0456">Lyase</keyword>
<dbReference type="Proteomes" id="UP001497623">
    <property type="component" value="Unassembled WGS sequence"/>
</dbReference>
<dbReference type="EMBL" id="CAXKWB010009552">
    <property type="protein sequence ID" value="CAL4095149.1"/>
    <property type="molecule type" value="Genomic_DNA"/>
</dbReference>
<accession>A0AAV2QNW2</accession>
<evidence type="ECO:0000256" key="10">
    <source>
        <dbReference type="ARBA" id="ARBA00023239"/>
    </source>
</evidence>
<feature type="non-terminal residue" evidence="13">
    <location>
        <position position="135"/>
    </location>
</feature>
<comment type="similarity">
    <text evidence="5">Belongs to the lyase 1 family. Adenylosuccinate lyase subfamily.</text>
</comment>
<evidence type="ECO:0000256" key="11">
    <source>
        <dbReference type="ARBA" id="ARBA00030717"/>
    </source>
</evidence>
<keyword evidence="9" id="KW-0658">Purine biosynthesis</keyword>
<keyword evidence="14" id="KW-1185">Reference proteome</keyword>
<evidence type="ECO:0000256" key="4">
    <source>
        <dbReference type="ARBA" id="ARBA00004734"/>
    </source>
</evidence>